<dbReference type="InterPro" id="IPR003689">
    <property type="entry name" value="ZIP"/>
</dbReference>
<dbReference type="AlphaFoldDB" id="A0A2P8CV60"/>
<evidence type="ECO:0000256" key="4">
    <source>
        <dbReference type="ARBA" id="ARBA00023136"/>
    </source>
</evidence>
<keyword evidence="4 5" id="KW-0472">Membrane</keyword>
<dbReference type="OrthoDB" id="654481at2"/>
<sequence>MFLFYNLILFLITLAGGSIPLWSRSWSEQRMKYLLAFSGAFLLSITLLHLVPETVEHSGHEAGLFILGGFFLQQVIQRFTHGVEHGHAHVGGDHHHHIPVLPVFAGLAVHAFSEGLPLGISYNDTATLPSLYLAVALHKLPEAMLITSLVYAGNGRKGRAALSLVLFSLITPVAGLITYFLGSRYAGIEHFIHLCIPVIAGAFIHIATTIFFESGTKSHDMNWRKWAVTLSGIGLALLTMLGGGH</sequence>
<gene>
    <name evidence="6" type="ORF">B0I18_11454</name>
</gene>
<organism evidence="6 7">
    <name type="scientific">Taibaiella chishuiensis</name>
    <dbReference type="NCBI Taxonomy" id="1434707"/>
    <lineage>
        <taxon>Bacteria</taxon>
        <taxon>Pseudomonadati</taxon>
        <taxon>Bacteroidota</taxon>
        <taxon>Chitinophagia</taxon>
        <taxon>Chitinophagales</taxon>
        <taxon>Chitinophagaceae</taxon>
        <taxon>Taibaiella</taxon>
    </lineage>
</organism>
<keyword evidence="2 5" id="KW-0812">Transmembrane</keyword>
<dbReference type="GO" id="GO:0016020">
    <property type="term" value="C:membrane"/>
    <property type="evidence" value="ECO:0007669"/>
    <property type="project" value="UniProtKB-SubCell"/>
</dbReference>
<proteinExistence type="predicted"/>
<dbReference type="PANTHER" id="PTHR11040">
    <property type="entry name" value="ZINC/IRON TRANSPORTER"/>
    <property type="match status" value="1"/>
</dbReference>
<feature type="transmembrane region" description="Helical" evidence="5">
    <location>
        <begin position="6"/>
        <end position="22"/>
    </location>
</feature>
<keyword evidence="7" id="KW-1185">Reference proteome</keyword>
<reference evidence="6 7" key="1">
    <citation type="submission" date="2018-03" db="EMBL/GenBank/DDBJ databases">
        <title>Genomic Encyclopedia of Type Strains, Phase III (KMG-III): the genomes of soil and plant-associated and newly described type strains.</title>
        <authorList>
            <person name="Whitman W."/>
        </authorList>
    </citation>
    <scope>NUCLEOTIDE SEQUENCE [LARGE SCALE GENOMIC DNA]</scope>
    <source>
        <strain evidence="6 7">CGMCC 1.12700</strain>
    </source>
</reference>
<name>A0A2P8CV60_9BACT</name>
<dbReference type="Proteomes" id="UP000240572">
    <property type="component" value="Unassembled WGS sequence"/>
</dbReference>
<evidence type="ECO:0000313" key="6">
    <source>
        <dbReference type="EMBL" id="PSK88842.1"/>
    </source>
</evidence>
<dbReference type="PANTHER" id="PTHR11040:SF44">
    <property type="entry name" value="PROTEIN ZNTC-RELATED"/>
    <property type="match status" value="1"/>
</dbReference>
<dbReference type="GO" id="GO:0005385">
    <property type="term" value="F:zinc ion transmembrane transporter activity"/>
    <property type="evidence" value="ECO:0007669"/>
    <property type="project" value="TreeGrafter"/>
</dbReference>
<evidence type="ECO:0000256" key="2">
    <source>
        <dbReference type="ARBA" id="ARBA00022692"/>
    </source>
</evidence>
<keyword evidence="3 5" id="KW-1133">Transmembrane helix</keyword>
<feature type="transmembrane region" description="Helical" evidence="5">
    <location>
        <begin position="34"/>
        <end position="51"/>
    </location>
</feature>
<evidence type="ECO:0000256" key="1">
    <source>
        <dbReference type="ARBA" id="ARBA00004141"/>
    </source>
</evidence>
<comment type="caution">
    <text evidence="6">The sequence shown here is derived from an EMBL/GenBank/DDBJ whole genome shotgun (WGS) entry which is preliminary data.</text>
</comment>
<protein>
    <submittedName>
        <fullName evidence="6">Zinc transporter ZupT</fullName>
    </submittedName>
</protein>
<comment type="subcellular location">
    <subcellularLocation>
        <location evidence="1">Membrane</location>
        <topology evidence="1">Multi-pass membrane protein</topology>
    </subcellularLocation>
</comment>
<evidence type="ECO:0000256" key="3">
    <source>
        <dbReference type="ARBA" id="ARBA00022989"/>
    </source>
</evidence>
<evidence type="ECO:0000313" key="7">
    <source>
        <dbReference type="Proteomes" id="UP000240572"/>
    </source>
</evidence>
<accession>A0A2P8CV60</accession>
<feature type="transmembrane region" description="Helical" evidence="5">
    <location>
        <begin position="226"/>
        <end position="244"/>
    </location>
</feature>
<dbReference type="EMBL" id="PYGD01000014">
    <property type="protein sequence ID" value="PSK88842.1"/>
    <property type="molecule type" value="Genomic_DNA"/>
</dbReference>
<evidence type="ECO:0000256" key="5">
    <source>
        <dbReference type="SAM" id="Phobius"/>
    </source>
</evidence>
<feature type="transmembrane region" description="Helical" evidence="5">
    <location>
        <begin position="164"/>
        <end position="185"/>
    </location>
</feature>
<dbReference type="Pfam" id="PF02535">
    <property type="entry name" value="Zip"/>
    <property type="match status" value="2"/>
</dbReference>
<feature type="transmembrane region" description="Helical" evidence="5">
    <location>
        <begin position="191"/>
        <end position="214"/>
    </location>
</feature>